<dbReference type="EMBL" id="DF237710">
    <property type="protein sequence ID" value="GAQ91303.1"/>
    <property type="molecule type" value="Genomic_DNA"/>
</dbReference>
<name>A0A1Y1IKT5_KLENI</name>
<dbReference type="OrthoDB" id="190541at2759"/>
<gene>
    <name evidence="2" type="ORF">KFL_007610060</name>
</gene>
<dbReference type="InterPro" id="IPR008011">
    <property type="entry name" value="Complex1_LYR_dom"/>
</dbReference>
<accession>A0A1Y1IKT5</accession>
<dbReference type="Pfam" id="PF05347">
    <property type="entry name" value="Complex1_LYR"/>
    <property type="match status" value="1"/>
</dbReference>
<dbReference type="Proteomes" id="UP000054558">
    <property type="component" value="Unassembled WGS sequence"/>
</dbReference>
<organism evidence="2 3">
    <name type="scientific">Klebsormidium nitens</name>
    <name type="common">Green alga</name>
    <name type="synonym">Ulothrix nitens</name>
    <dbReference type="NCBI Taxonomy" id="105231"/>
    <lineage>
        <taxon>Eukaryota</taxon>
        <taxon>Viridiplantae</taxon>
        <taxon>Streptophyta</taxon>
        <taxon>Klebsormidiophyceae</taxon>
        <taxon>Klebsormidiales</taxon>
        <taxon>Klebsormidiaceae</taxon>
        <taxon>Klebsormidium</taxon>
    </lineage>
</organism>
<feature type="domain" description="Complex 1 LYR protein" evidence="1">
    <location>
        <begin position="11"/>
        <end position="66"/>
    </location>
</feature>
<reference evidence="2 3" key="1">
    <citation type="journal article" date="2014" name="Nat. Commun.">
        <title>Klebsormidium flaccidum genome reveals primary factors for plant terrestrial adaptation.</title>
        <authorList>
            <person name="Hori K."/>
            <person name="Maruyama F."/>
            <person name="Fujisawa T."/>
            <person name="Togashi T."/>
            <person name="Yamamoto N."/>
            <person name="Seo M."/>
            <person name="Sato S."/>
            <person name="Yamada T."/>
            <person name="Mori H."/>
            <person name="Tajima N."/>
            <person name="Moriyama T."/>
            <person name="Ikeuchi M."/>
            <person name="Watanabe M."/>
            <person name="Wada H."/>
            <person name="Kobayashi K."/>
            <person name="Saito M."/>
            <person name="Masuda T."/>
            <person name="Sasaki-Sekimoto Y."/>
            <person name="Mashiguchi K."/>
            <person name="Awai K."/>
            <person name="Shimojima M."/>
            <person name="Masuda S."/>
            <person name="Iwai M."/>
            <person name="Nobusawa T."/>
            <person name="Narise T."/>
            <person name="Kondo S."/>
            <person name="Saito H."/>
            <person name="Sato R."/>
            <person name="Murakawa M."/>
            <person name="Ihara Y."/>
            <person name="Oshima-Yamada Y."/>
            <person name="Ohtaka K."/>
            <person name="Satoh M."/>
            <person name="Sonobe K."/>
            <person name="Ishii M."/>
            <person name="Ohtani R."/>
            <person name="Kanamori-Sato M."/>
            <person name="Honoki R."/>
            <person name="Miyazaki D."/>
            <person name="Mochizuki H."/>
            <person name="Umetsu J."/>
            <person name="Higashi K."/>
            <person name="Shibata D."/>
            <person name="Kamiya Y."/>
            <person name="Sato N."/>
            <person name="Nakamura Y."/>
            <person name="Tabata S."/>
            <person name="Ida S."/>
            <person name="Kurokawa K."/>
            <person name="Ohta H."/>
        </authorList>
    </citation>
    <scope>NUCLEOTIDE SEQUENCE [LARGE SCALE GENOMIC DNA]</scope>
    <source>
        <strain evidence="2 3">NIES-2285</strain>
    </source>
</reference>
<protein>
    <recommendedName>
        <fullName evidence="1">Complex 1 LYR protein domain-containing protein</fullName>
    </recommendedName>
</protein>
<sequence length="87" mass="10072">MAIPREIAENAVRLYRDCLRMADYLGRKQGNRAVLREQVRLQFKKNMDERDPDKIQAQKEAAVRGLSNYMVFEATRMARADRGTPDG</sequence>
<dbReference type="OMA" id="KSMHETD"/>
<keyword evidence="3" id="KW-1185">Reference proteome</keyword>
<proteinExistence type="predicted"/>
<dbReference type="CDD" id="cd20251">
    <property type="entry name" value="Complex1_LYR_SF"/>
    <property type="match status" value="1"/>
</dbReference>
<evidence type="ECO:0000259" key="1">
    <source>
        <dbReference type="Pfam" id="PF05347"/>
    </source>
</evidence>
<dbReference type="PANTHER" id="PTHR47579:SF3">
    <property type="entry name" value="COMPLEX 1 LYR PROTEIN DOMAIN-CONTAINING PROTEIN"/>
    <property type="match status" value="1"/>
</dbReference>
<dbReference type="AlphaFoldDB" id="A0A1Y1IKT5"/>
<evidence type="ECO:0000313" key="3">
    <source>
        <dbReference type="Proteomes" id="UP000054558"/>
    </source>
</evidence>
<evidence type="ECO:0000313" key="2">
    <source>
        <dbReference type="EMBL" id="GAQ91303.1"/>
    </source>
</evidence>
<dbReference type="PANTHER" id="PTHR47579">
    <property type="entry name" value="COMPLEX 1 LYR PROTEIN"/>
    <property type="match status" value="1"/>
</dbReference>